<name>A0A075A9K6_OPIVI</name>
<dbReference type="CTD" id="20322286"/>
<accession>A0A075A9K6</accession>
<protein>
    <submittedName>
        <fullName evidence="1">Uncharacterized protein</fullName>
    </submittedName>
</protein>
<dbReference type="KEGG" id="ovi:T265_08107"/>
<dbReference type="EMBL" id="KL596820">
    <property type="protein sequence ID" value="KER24169.1"/>
    <property type="molecule type" value="Genomic_DNA"/>
</dbReference>
<organism evidence="1 2">
    <name type="scientific">Opisthorchis viverrini</name>
    <name type="common">Southeast Asian liver fluke</name>
    <dbReference type="NCBI Taxonomy" id="6198"/>
    <lineage>
        <taxon>Eukaryota</taxon>
        <taxon>Metazoa</taxon>
        <taxon>Spiralia</taxon>
        <taxon>Lophotrochozoa</taxon>
        <taxon>Platyhelminthes</taxon>
        <taxon>Trematoda</taxon>
        <taxon>Digenea</taxon>
        <taxon>Opisthorchiida</taxon>
        <taxon>Opisthorchiata</taxon>
        <taxon>Opisthorchiidae</taxon>
        <taxon>Opisthorchis</taxon>
    </lineage>
</organism>
<evidence type="ECO:0000313" key="2">
    <source>
        <dbReference type="Proteomes" id="UP000054324"/>
    </source>
</evidence>
<evidence type="ECO:0000313" key="1">
    <source>
        <dbReference type="EMBL" id="KER24169.1"/>
    </source>
</evidence>
<dbReference type="GeneID" id="20322286"/>
<keyword evidence="2" id="KW-1185">Reference proteome</keyword>
<proteinExistence type="predicted"/>
<reference evidence="1 2" key="1">
    <citation type="submission" date="2013-11" db="EMBL/GenBank/DDBJ databases">
        <title>Opisthorchis viverrini - life in the bile duct.</title>
        <authorList>
            <person name="Young N.D."/>
            <person name="Nagarajan N."/>
            <person name="Lin S.J."/>
            <person name="Korhonen P.K."/>
            <person name="Jex A.R."/>
            <person name="Hall R.S."/>
            <person name="Safavi-Hemami H."/>
            <person name="Kaewkong W."/>
            <person name="Bertrand D."/>
            <person name="Gao S."/>
            <person name="Seet Q."/>
            <person name="Wongkham S."/>
            <person name="Teh B.T."/>
            <person name="Wongkham C."/>
            <person name="Intapan P.M."/>
            <person name="Maleewong W."/>
            <person name="Yang X."/>
            <person name="Hu M."/>
            <person name="Wang Z."/>
            <person name="Hofmann A."/>
            <person name="Sternberg P.W."/>
            <person name="Tan P."/>
            <person name="Wang J."/>
            <person name="Gasser R.B."/>
        </authorList>
    </citation>
    <scope>NUCLEOTIDE SEQUENCE [LARGE SCALE GENOMIC DNA]</scope>
</reference>
<dbReference type="RefSeq" id="XP_009172078.1">
    <property type="nucleotide sequence ID" value="XM_009173814.1"/>
</dbReference>
<gene>
    <name evidence="1" type="ORF">T265_08107</name>
</gene>
<dbReference type="Proteomes" id="UP000054324">
    <property type="component" value="Unassembled WGS sequence"/>
</dbReference>
<dbReference type="AlphaFoldDB" id="A0A075A9K6"/>
<sequence>MFICRHLLEGMFQKIDDPENNISLVLEPQHFHSTDKRCFFEGDFNRHGSVHQKDNPGDGNFYWGNHRVKGMAVDLFAELGNWLANVSSPYEETSSVRSWVGIH</sequence>